<comment type="caution">
    <text evidence="2">The sequence shown here is derived from an EMBL/GenBank/DDBJ whole genome shotgun (WGS) entry which is preliminary data.</text>
</comment>
<dbReference type="SMART" id="SM00089">
    <property type="entry name" value="PKD"/>
    <property type="match status" value="2"/>
</dbReference>
<gene>
    <name evidence="2" type="ORF">TUM3794_20100</name>
</gene>
<evidence type="ECO:0000313" key="3">
    <source>
        <dbReference type="Proteomes" id="UP000773469"/>
    </source>
</evidence>
<evidence type="ECO:0000259" key="1">
    <source>
        <dbReference type="SMART" id="SM00089"/>
    </source>
</evidence>
<feature type="domain" description="PKD/Chitinase" evidence="1">
    <location>
        <begin position="1278"/>
        <end position="1363"/>
    </location>
</feature>
<accession>A0ABQ4P0D0</accession>
<organism evidence="2 3">
    <name type="scientific">Shewanella colwelliana</name>
    <name type="common">Alteromonas colwelliana</name>
    <dbReference type="NCBI Taxonomy" id="23"/>
    <lineage>
        <taxon>Bacteria</taxon>
        <taxon>Pseudomonadati</taxon>
        <taxon>Pseudomonadota</taxon>
        <taxon>Gammaproteobacteria</taxon>
        <taxon>Alteromonadales</taxon>
        <taxon>Shewanellaceae</taxon>
        <taxon>Shewanella</taxon>
    </lineage>
</organism>
<keyword evidence="3" id="KW-1185">Reference proteome</keyword>
<reference evidence="2 3" key="1">
    <citation type="submission" date="2021-05" db="EMBL/GenBank/DDBJ databases">
        <title>Molecular characterization for Shewanella algae harboring chromosomal blaOXA-55-like strains isolated from clinical and environment sample.</title>
        <authorList>
            <person name="Ohama Y."/>
            <person name="Aoki K."/>
            <person name="Harada S."/>
            <person name="Moriya K."/>
            <person name="Ishii Y."/>
            <person name="Tateda K."/>
        </authorList>
    </citation>
    <scope>NUCLEOTIDE SEQUENCE [LARGE SCALE GENOMIC DNA]</scope>
    <source>
        <strain evidence="2 3">MBTL60-118</strain>
    </source>
</reference>
<feature type="domain" description="PKD/Chitinase" evidence="1">
    <location>
        <begin position="1189"/>
        <end position="1271"/>
    </location>
</feature>
<dbReference type="InterPro" id="IPR022409">
    <property type="entry name" value="PKD/Chitinase_dom"/>
</dbReference>
<dbReference type="SUPFAM" id="SSF49299">
    <property type="entry name" value="PKD domain"/>
    <property type="match status" value="1"/>
</dbReference>
<protein>
    <submittedName>
        <fullName evidence="2">Periplasmic protein</fullName>
    </submittedName>
</protein>
<sequence>MDGVCTYSNTVEAVYDYCPNGMTDLGADCRLSQYVQLTKSCESPFAVSSADKCEFIETVPAGFASGTESKLFEGDIVSELSAITFDNKEFDAVVSEVAEIATDIAGGCRLVDTLSDAEGELTPGNVPCLVRWDSLPEGLTADRNSVTGIFKTAGTHSLAYTLLGYEGAEKSEFEIAKGQIEVNVTMPPKPVVSDVTTRMMGKVLAGTEIYNYDPASRLEFTTVLVEPRNYEQLITIPNLGSCTVAAQEESCVIYSNVSYERDPDNLQIDESYQIIGNSVIGGWDASELTPASWLIHHDFRGPNIAFSVFNTDIEGAPIENSDLGYTVSVEGQRGAVGINNIRPELPATDVWWKPSRVDLRFTAKSGSERSNKLDIEGYQVTFNLPMLTGDEFKISSENVISKDGAGSAYEFAMADIVPGDYVVEVIARDAFGNESIKTINDVSIPTPSPQIKVLLRGNSIESQSSSPTVDMLDDLIIVGHNGVVGDTEIVSVKIDGRDALAVNSEGFYKHLTGEGFGLTANQIYSLDVTARDSKGKESTLSLLINYLQMTFGISSKPNTVVSKVEDVTLAVNRTRGIRCDLYGTKAAAALASTTYNHACYIEWTELPAGLTPLVTTYQSRLSGAVQNTGTMSATYTAYIVNKDMKSAEISSETITFEAMEPVPLKVQMDERTKLADGVYSVSVNDTLIGRYTGESSRAHVDVTLSDDAGNEKVYKHNQLPFADVQTFSAYANKLGAPSLWDRIPYKLNAAYRLAPEMQTQQDFDLIITPHPYMQVLLDMGDGRFDSTQTINATVQLGMRNSLTGQYEYDPATMGDGWDVFVAFKNGTEYEPISTISSTGADGKGVVQVDANTIFERNQAVYAVAKAHSPYSEIEVTRVSIPRSVTVVKGTEVEGSLFARVVQSRVPAVFDVRFDTSSINDFLVMGDIRWQFKDANGQWQDNAAYNDMQYISLKSEEPETIGVRAIVTNKSSGAVTTSEELTLISYDVPQVSIVGGNQAIVGQTMELVAQDNSDTPQADTVVEWSIDDGATWEPGLSTYSLTVGEGTMKVYARMKYANTSDNVTAGQWSQAVKYIAVSKPKPLIMNVSRPSMAEVGTDITLALQVSNPFAATGVPVKTEWELPDGTIIADQNELVYSVVQEDLDGSNRISVRARSWLEGYKNLSMGEMNILINTFTYQFPAESDMNLTITNNIKFTPSSGYAALSMPYINAPGVTFTYDWTFDGDAIEQTLSSGKSMNFVVKQAGVHEIMLTVSDNRGNFAHLTGFVEAVEPAPMEFKMSNVYSNKYLRAPLNVSLYPSVTLSHPYDYIKEYVWTINGEVGEPSSRAIGTFDALPVGHYEVELNVTSNYGQPGKYTTSFDVVANKPPVCEPKARDQYGTYIVDANCTDHDGVISYYRWVINGTEFTPYGAQVRLSATDYPSAQITIEAVDDAGATGVGTVSY</sequence>
<dbReference type="InterPro" id="IPR035986">
    <property type="entry name" value="PKD_dom_sf"/>
</dbReference>
<evidence type="ECO:0000313" key="2">
    <source>
        <dbReference type="EMBL" id="GIU40940.1"/>
    </source>
</evidence>
<dbReference type="Proteomes" id="UP000773469">
    <property type="component" value="Unassembled WGS sequence"/>
</dbReference>
<dbReference type="EMBL" id="BPEU01000013">
    <property type="protein sequence ID" value="GIU40940.1"/>
    <property type="molecule type" value="Genomic_DNA"/>
</dbReference>
<proteinExistence type="predicted"/>
<name>A0ABQ4P0D0_SHECO</name>